<sequence>MREGTRDGSLNLNAHIRLAIKEDLDALLNLENICFKEETFSRRQLKYLLQKARSMVLVAETEGNIIGSIIILLREHILNARIYSFNVHPEHRRKGIAKLLMDAAFEILKEKGYKKITLEVGVNNQIARNLYQSKGFIVDKKLYNYYTNGDDALHLIRKL</sequence>
<dbReference type="PROSITE" id="PS51186">
    <property type="entry name" value="GNAT"/>
    <property type="match status" value="1"/>
</dbReference>
<dbReference type="AlphaFoldDB" id="A0A0N8KR48"/>
<dbReference type="GO" id="GO:0016747">
    <property type="term" value="F:acyltransferase activity, transferring groups other than amino-acyl groups"/>
    <property type="evidence" value="ECO:0007669"/>
    <property type="project" value="InterPro"/>
</dbReference>
<feature type="domain" description="N-acetyltransferase" evidence="3">
    <location>
        <begin position="14"/>
        <end position="159"/>
    </location>
</feature>
<dbReference type="PANTHER" id="PTHR43420">
    <property type="entry name" value="ACETYLTRANSFERASE"/>
    <property type="match status" value="1"/>
</dbReference>
<dbReference type="InterPro" id="IPR000182">
    <property type="entry name" value="GNAT_dom"/>
</dbReference>
<dbReference type="InterPro" id="IPR016181">
    <property type="entry name" value="Acyl_CoA_acyltransferase"/>
</dbReference>
<dbReference type="EMBL" id="LKCM01000120">
    <property type="protein sequence ID" value="KPQ43938.1"/>
    <property type="molecule type" value="Genomic_DNA"/>
</dbReference>
<gene>
    <name evidence="4" type="ORF">MPEBLZ_01521</name>
</gene>
<evidence type="ECO:0000256" key="1">
    <source>
        <dbReference type="ARBA" id="ARBA00022679"/>
    </source>
</evidence>
<evidence type="ECO:0000256" key="2">
    <source>
        <dbReference type="ARBA" id="ARBA00023315"/>
    </source>
</evidence>
<evidence type="ECO:0000259" key="3">
    <source>
        <dbReference type="PROSITE" id="PS51186"/>
    </source>
</evidence>
<dbReference type="SUPFAM" id="SSF55729">
    <property type="entry name" value="Acyl-CoA N-acyltransferases (Nat)"/>
    <property type="match status" value="1"/>
</dbReference>
<dbReference type="InterPro" id="IPR050680">
    <property type="entry name" value="YpeA/RimI_acetyltransf"/>
</dbReference>
<accession>A0A0N8KR48</accession>
<comment type="caution">
    <text evidence="4">The sequence shown here is derived from an EMBL/GenBank/DDBJ whole genome shotgun (WGS) entry which is preliminary data.</text>
</comment>
<dbReference type="CDD" id="cd04301">
    <property type="entry name" value="NAT_SF"/>
    <property type="match status" value="1"/>
</dbReference>
<protein>
    <submittedName>
        <fullName evidence="4">Acetyltransferase (GNAT) family protein</fullName>
    </submittedName>
</protein>
<dbReference type="Gene3D" id="3.40.630.30">
    <property type="match status" value="1"/>
</dbReference>
<dbReference type="Pfam" id="PF00583">
    <property type="entry name" value="Acetyltransf_1"/>
    <property type="match status" value="1"/>
</dbReference>
<proteinExistence type="predicted"/>
<dbReference type="PANTHER" id="PTHR43420:SF12">
    <property type="entry name" value="N-ACETYLTRANSFERASE DOMAIN-CONTAINING PROTEIN"/>
    <property type="match status" value="1"/>
</dbReference>
<dbReference type="Proteomes" id="UP000050360">
    <property type="component" value="Unassembled WGS sequence"/>
</dbReference>
<keyword evidence="2" id="KW-0012">Acyltransferase</keyword>
<organism evidence="4 5">
    <name type="scientific">Candidatus Methanoperedens nitratireducens</name>
    <dbReference type="NCBI Taxonomy" id="1392998"/>
    <lineage>
        <taxon>Archaea</taxon>
        <taxon>Methanobacteriati</taxon>
        <taxon>Methanobacteriota</taxon>
        <taxon>Stenosarchaea group</taxon>
        <taxon>Methanomicrobia</taxon>
        <taxon>Methanosarcinales</taxon>
        <taxon>ANME-2 cluster</taxon>
        <taxon>Candidatus Methanoperedentaceae</taxon>
        <taxon>Candidatus Methanoperedens</taxon>
    </lineage>
</organism>
<keyword evidence="1 4" id="KW-0808">Transferase</keyword>
<evidence type="ECO:0000313" key="4">
    <source>
        <dbReference type="EMBL" id="KPQ43938.1"/>
    </source>
</evidence>
<name>A0A0N8KR48_9EURY</name>
<evidence type="ECO:0000313" key="5">
    <source>
        <dbReference type="Proteomes" id="UP000050360"/>
    </source>
</evidence>
<reference evidence="4 5" key="1">
    <citation type="submission" date="2015-09" db="EMBL/GenBank/DDBJ databases">
        <title>A metagenomics-based metabolic model of nitrate-dependent anaerobic oxidation of methane by Methanoperedens-like archaea.</title>
        <authorList>
            <person name="Arshad A."/>
            <person name="Speth D.R."/>
            <person name="De Graaf R.M."/>
            <person name="Op Den Camp H.J."/>
            <person name="Jetten M.S."/>
            <person name="Welte C.U."/>
        </authorList>
    </citation>
    <scope>NUCLEOTIDE SEQUENCE [LARGE SCALE GENOMIC DNA]</scope>
</reference>